<reference evidence="1" key="2">
    <citation type="submission" date="2012-09" db="EMBL/GenBank/DDBJ databases">
        <title>The complete sequence of Psychroflexus torquis an extreme psychrophile from sea-ice that is stimulated by light.</title>
        <authorList>
            <person name="Feng S."/>
            <person name="Powell S.M."/>
            <person name="Bowman J.P."/>
        </authorList>
    </citation>
    <scope>NUCLEOTIDE SEQUENCE [LARGE SCALE GENOMIC DNA]</scope>
    <source>
        <strain evidence="1">ATCC 700755</strain>
    </source>
</reference>
<accession>K4INF6</accession>
<reference evidence="1" key="1">
    <citation type="submission" date="2006-03" db="EMBL/GenBank/DDBJ databases">
        <authorList>
            <person name="Bowman J."/>
            <person name="Ferriera S."/>
            <person name="Johnson J."/>
            <person name="Kravitz S."/>
            <person name="Halpern A."/>
            <person name="Remington K."/>
            <person name="Beeson K."/>
            <person name="Tran B."/>
            <person name="Rogers Y.-H."/>
            <person name="Friedman R."/>
            <person name="Venter J.C."/>
        </authorList>
    </citation>
    <scope>NUCLEOTIDE SEQUENCE [LARGE SCALE GENOMIC DNA]</scope>
    <source>
        <strain evidence="1">ATCC 700755</strain>
    </source>
</reference>
<protein>
    <submittedName>
        <fullName evidence="1">Uncharacterized protein</fullName>
    </submittedName>
</protein>
<dbReference type="KEGG" id="ptq:P700755_003988"/>
<name>K4INF6_PSYTT</name>
<sequence length="140" mass="14986">MPFGARASGFYVAPIREGDFGSGDVPLFYDRATNEIVYSTRASNLATSKVPTSYLATSIVSANSTLNTDNQVVATSGTITITLPVNPIDGQNILIYADGDDTSVNPNGKTIRIAGVNYTSAIQISQSIRLIYVVNKWFSL</sequence>
<evidence type="ECO:0000313" key="2">
    <source>
        <dbReference type="Proteomes" id="UP000008514"/>
    </source>
</evidence>
<dbReference type="EMBL" id="CP003879">
    <property type="protein sequence ID" value="AFU70551.1"/>
    <property type="molecule type" value="Genomic_DNA"/>
</dbReference>
<dbReference type="Proteomes" id="UP000008514">
    <property type="component" value="Chromosome"/>
</dbReference>
<evidence type="ECO:0000313" key="1">
    <source>
        <dbReference type="EMBL" id="AFU70551.1"/>
    </source>
</evidence>
<dbReference type="AlphaFoldDB" id="K4INF6"/>
<gene>
    <name evidence="1" type="ordered locus">P700755_003988</name>
</gene>
<organism evidence="1 2">
    <name type="scientific">Psychroflexus torquis (strain ATCC 700755 / CIP 106069 / ACAM 623)</name>
    <dbReference type="NCBI Taxonomy" id="313595"/>
    <lineage>
        <taxon>Bacteria</taxon>
        <taxon>Pseudomonadati</taxon>
        <taxon>Bacteroidota</taxon>
        <taxon>Flavobacteriia</taxon>
        <taxon>Flavobacteriales</taxon>
        <taxon>Flavobacteriaceae</taxon>
        <taxon>Psychroflexus</taxon>
    </lineage>
</organism>
<dbReference type="HOGENOM" id="CLU_1833556_0_0_10"/>
<keyword evidence="2" id="KW-1185">Reference proteome</keyword>
<proteinExistence type="predicted"/>
<dbReference type="STRING" id="313595.P700755_003988"/>